<keyword evidence="2" id="KW-1185">Reference proteome</keyword>
<reference evidence="1 2" key="1">
    <citation type="journal article" date="2021" name="bioRxiv">
        <title>Chromosome-scale and haplotype-resolved genome assembly of a tetraploid potato cultivar.</title>
        <authorList>
            <person name="Sun H."/>
            <person name="Jiao W.-B."/>
            <person name="Krause K."/>
            <person name="Campoy J.A."/>
            <person name="Goel M."/>
            <person name="Folz-Donahue K."/>
            <person name="Kukat C."/>
            <person name="Huettel B."/>
            <person name="Schneeberger K."/>
        </authorList>
    </citation>
    <scope>NUCLEOTIDE SEQUENCE [LARGE SCALE GENOMIC DNA]</scope>
    <source>
        <strain evidence="1">SolTubOtavaFocal</strain>
        <tissue evidence="1">Leaves</tissue>
    </source>
</reference>
<evidence type="ECO:0000313" key="2">
    <source>
        <dbReference type="Proteomes" id="UP000826656"/>
    </source>
</evidence>
<dbReference type="Proteomes" id="UP000826656">
    <property type="component" value="Unassembled WGS sequence"/>
</dbReference>
<proteinExistence type="predicted"/>
<dbReference type="EMBL" id="JAIVGD010000003">
    <property type="protein sequence ID" value="KAH0776398.1"/>
    <property type="molecule type" value="Genomic_DNA"/>
</dbReference>
<evidence type="ECO:0000313" key="1">
    <source>
        <dbReference type="EMBL" id="KAH0776398.1"/>
    </source>
</evidence>
<comment type="caution">
    <text evidence="1">The sequence shown here is derived from an EMBL/GenBank/DDBJ whole genome shotgun (WGS) entry which is preliminary data.</text>
</comment>
<gene>
    <name evidence="1" type="ORF">KY290_007809</name>
</gene>
<protein>
    <recommendedName>
        <fullName evidence="3">FBD domain-containing protein</fullName>
    </recommendedName>
</protein>
<evidence type="ECO:0008006" key="3">
    <source>
        <dbReference type="Google" id="ProtNLM"/>
    </source>
</evidence>
<sequence length="99" mass="11542">MGNRCQSELIYLAKGESIDLQNWISSFEFPNLKNVKIVIPLRTYLNDHTNWGWDKLYRLSEFLLTNAKVLKKFVIISKRTKLETSCGWADLQATLFSDN</sequence>
<name>A0ABQ7W8J0_SOLTU</name>
<accession>A0ABQ7W8J0</accession>
<organism evidence="1 2">
    <name type="scientific">Solanum tuberosum</name>
    <name type="common">Potato</name>
    <dbReference type="NCBI Taxonomy" id="4113"/>
    <lineage>
        <taxon>Eukaryota</taxon>
        <taxon>Viridiplantae</taxon>
        <taxon>Streptophyta</taxon>
        <taxon>Embryophyta</taxon>
        <taxon>Tracheophyta</taxon>
        <taxon>Spermatophyta</taxon>
        <taxon>Magnoliopsida</taxon>
        <taxon>eudicotyledons</taxon>
        <taxon>Gunneridae</taxon>
        <taxon>Pentapetalae</taxon>
        <taxon>asterids</taxon>
        <taxon>lamiids</taxon>
        <taxon>Solanales</taxon>
        <taxon>Solanaceae</taxon>
        <taxon>Solanoideae</taxon>
        <taxon>Solaneae</taxon>
        <taxon>Solanum</taxon>
    </lineage>
</organism>